<evidence type="ECO:0000313" key="2">
    <source>
        <dbReference type="Proteomes" id="UP000295668"/>
    </source>
</evidence>
<protein>
    <submittedName>
        <fullName evidence="1">Addiction module toxin RelE</fullName>
    </submittedName>
</protein>
<keyword evidence="2" id="KW-1185">Reference proteome</keyword>
<dbReference type="SUPFAM" id="SSF143011">
    <property type="entry name" value="RelE-like"/>
    <property type="match status" value="1"/>
</dbReference>
<name>A0A4R5MMI3_9SPHI</name>
<proteinExistence type="predicted"/>
<dbReference type="EMBL" id="SJCY01000003">
    <property type="protein sequence ID" value="TDG36882.1"/>
    <property type="molecule type" value="Genomic_DNA"/>
</dbReference>
<comment type="caution">
    <text evidence="1">The sequence shown here is derived from an EMBL/GenBank/DDBJ whole genome shotgun (WGS) entry which is preliminary data.</text>
</comment>
<accession>A0A4R5MMI3</accession>
<sequence>MRRVDFTTEFKLFLDNADENVKTKIEYILDLLISQPVINSKIAKRLVNTYLYEIRIQLNNEYRILCFTIDHDNITQARYIIFLSVFIKKSTKDYEKEVKKAVKILEQWTDQK</sequence>
<dbReference type="OrthoDB" id="1029341at2"/>
<dbReference type="AlphaFoldDB" id="A0A4R5MMI3"/>
<gene>
    <name evidence="1" type="ORF">EZJ43_06265</name>
</gene>
<dbReference type="InterPro" id="IPR035093">
    <property type="entry name" value="RelE/ParE_toxin_dom_sf"/>
</dbReference>
<dbReference type="Proteomes" id="UP000295668">
    <property type="component" value="Unassembled WGS sequence"/>
</dbReference>
<evidence type="ECO:0000313" key="1">
    <source>
        <dbReference type="EMBL" id="TDG36882.1"/>
    </source>
</evidence>
<organism evidence="1 2">
    <name type="scientific">Pedobacter changchengzhani</name>
    <dbReference type="NCBI Taxonomy" id="2529274"/>
    <lineage>
        <taxon>Bacteria</taxon>
        <taxon>Pseudomonadati</taxon>
        <taxon>Bacteroidota</taxon>
        <taxon>Sphingobacteriia</taxon>
        <taxon>Sphingobacteriales</taxon>
        <taxon>Sphingobacteriaceae</taxon>
        <taxon>Pedobacter</taxon>
    </lineage>
</organism>
<dbReference type="Pfam" id="PF05973">
    <property type="entry name" value="Gp49"/>
    <property type="match status" value="1"/>
</dbReference>
<dbReference type="RefSeq" id="WP_133261828.1">
    <property type="nucleotide sequence ID" value="NZ_SJCY01000003.1"/>
</dbReference>
<reference evidence="1 2" key="1">
    <citation type="submission" date="2019-02" db="EMBL/GenBank/DDBJ databases">
        <title>Pedobacter sp. nov., a novel speices isolated from soil of pinguins habitat in Antarcitica.</title>
        <authorList>
            <person name="He R.-H."/>
        </authorList>
    </citation>
    <scope>NUCLEOTIDE SEQUENCE [LARGE SCALE GENOMIC DNA]</scope>
    <source>
        <strain evidence="1 2">E01020</strain>
    </source>
</reference>
<dbReference type="InterPro" id="IPR009241">
    <property type="entry name" value="HigB-like"/>
</dbReference>